<dbReference type="EMBL" id="QHKI01000006">
    <property type="protein sequence ID" value="RSM87408.1"/>
    <property type="molecule type" value="Genomic_DNA"/>
</dbReference>
<organism evidence="1 2">
    <name type="scientific">Kibdelosporangium aridum</name>
    <dbReference type="NCBI Taxonomy" id="2030"/>
    <lineage>
        <taxon>Bacteria</taxon>
        <taxon>Bacillati</taxon>
        <taxon>Actinomycetota</taxon>
        <taxon>Actinomycetes</taxon>
        <taxon>Pseudonocardiales</taxon>
        <taxon>Pseudonocardiaceae</taxon>
        <taxon>Kibdelosporangium</taxon>
    </lineage>
</organism>
<sequence>MMKSRVRPETEDAGQTLMYVKPDGSLTEVTAVGPKVSILVPFSCASYAPLGQRHDLHATTEVRDETFPLCQ</sequence>
<dbReference type="AlphaFoldDB" id="A0A428ZHH5"/>
<protein>
    <submittedName>
        <fullName evidence="1">Uncharacterized protein</fullName>
    </submittedName>
</protein>
<comment type="caution">
    <text evidence="1">The sequence shown here is derived from an EMBL/GenBank/DDBJ whole genome shotgun (WGS) entry which is preliminary data.</text>
</comment>
<proteinExistence type="predicted"/>
<name>A0A428ZHH5_KIBAR</name>
<reference evidence="1 2" key="1">
    <citation type="submission" date="2018-05" db="EMBL/GenBank/DDBJ databases">
        <title>Evolution of GPA BGCs.</title>
        <authorList>
            <person name="Waglechner N."/>
            <person name="Wright G.D."/>
        </authorList>
    </citation>
    <scope>NUCLEOTIDE SEQUENCE [LARGE SCALE GENOMIC DNA]</scope>
    <source>
        <strain evidence="1 2">A82846</strain>
    </source>
</reference>
<accession>A0A428ZHH5</accession>
<dbReference type="Proteomes" id="UP000287547">
    <property type="component" value="Unassembled WGS sequence"/>
</dbReference>
<evidence type="ECO:0000313" key="1">
    <source>
        <dbReference type="EMBL" id="RSM87408.1"/>
    </source>
</evidence>
<evidence type="ECO:0000313" key="2">
    <source>
        <dbReference type="Proteomes" id="UP000287547"/>
    </source>
</evidence>
<gene>
    <name evidence="1" type="ORF">DMH04_10230</name>
</gene>